<gene>
    <name evidence="5" type="ORF">MIMGU_mgv11b0192771mg</name>
</gene>
<evidence type="ECO:0000259" key="4">
    <source>
        <dbReference type="Pfam" id="PF00011"/>
    </source>
</evidence>
<feature type="domain" description="SHSP" evidence="4">
    <location>
        <begin position="45"/>
        <end position="90"/>
    </location>
</feature>
<evidence type="ECO:0000256" key="1">
    <source>
        <dbReference type="ARBA" id="ARBA00004162"/>
    </source>
</evidence>
<dbReference type="Pfam" id="PF00011">
    <property type="entry name" value="HSP20"/>
    <property type="match status" value="1"/>
</dbReference>
<keyword evidence="3" id="KW-0611">Plant defense</keyword>
<dbReference type="GO" id="GO:0005886">
    <property type="term" value="C:plasma membrane"/>
    <property type="evidence" value="ECO:0007669"/>
    <property type="project" value="UniProtKB-SubCell"/>
</dbReference>
<proteinExistence type="predicted"/>
<dbReference type="Gene3D" id="2.60.40.790">
    <property type="match status" value="1"/>
</dbReference>
<keyword evidence="2" id="KW-0472">Membrane</keyword>
<dbReference type="InterPro" id="IPR002068">
    <property type="entry name" value="A-crystallin/Hsp20_dom"/>
</dbReference>
<dbReference type="CDD" id="cd06464">
    <property type="entry name" value="ACD_sHsps-like"/>
    <property type="match status" value="1"/>
</dbReference>
<feature type="non-terminal residue" evidence="5">
    <location>
        <position position="110"/>
    </location>
</feature>
<sequence length="110" mass="12600">MEMELGLKFTRVADEFTSDFQLMKDRAGPLFLSRETDSMFILTAHLKGTETKVFKKVFKIPDGVFLDKIKAKFNEDESTLTITMPKKVKGIRGTHIEEIKENQELVKEGS</sequence>
<dbReference type="eggNOG" id="KOG0710">
    <property type="taxonomic scope" value="Eukaryota"/>
</dbReference>
<organism evidence="5 6">
    <name type="scientific">Erythranthe guttata</name>
    <name type="common">Yellow monkey flower</name>
    <name type="synonym">Mimulus guttatus</name>
    <dbReference type="NCBI Taxonomy" id="4155"/>
    <lineage>
        <taxon>Eukaryota</taxon>
        <taxon>Viridiplantae</taxon>
        <taxon>Streptophyta</taxon>
        <taxon>Embryophyta</taxon>
        <taxon>Tracheophyta</taxon>
        <taxon>Spermatophyta</taxon>
        <taxon>Magnoliopsida</taxon>
        <taxon>eudicotyledons</taxon>
        <taxon>Gunneridae</taxon>
        <taxon>Pentapetalae</taxon>
        <taxon>asterids</taxon>
        <taxon>lamiids</taxon>
        <taxon>Lamiales</taxon>
        <taxon>Phrymaceae</taxon>
        <taxon>Erythranthe</taxon>
    </lineage>
</organism>
<evidence type="ECO:0000256" key="3">
    <source>
        <dbReference type="ARBA" id="ARBA00022821"/>
    </source>
</evidence>
<dbReference type="EMBL" id="KI630592">
    <property type="protein sequence ID" value="EYU36841.1"/>
    <property type="molecule type" value="Genomic_DNA"/>
</dbReference>
<dbReference type="AlphaFoldDB" id="A0A022R983"/>
<dbReference type="PANTHER" id="PTHR43670">
    <property type="entry name" value="HEAT SHOCK PROTEIN 26"/>
    <property type="match status" value="1"/>
</dbReference>
<keyword evidence="2" id="KW-1003">Cell membrane</keyword>
<evidence type="ECO:0000313" key="5">
    <source>
        <dbReference type="EMBL" id="EYU36841.1"/>
    </source>
</evidence>
<accession>A0A022R983</accession>
<protein>
    <recommendedName>
        <fullName evidence="4">SHSP domain-containing protein</fullName>
    </recommendedName>
</protein>
<dbReference type="InterPro" id="IPR008978">
    <property type="entry name" value="HSP20-like_chaperone"/>
</dbReference>
<dbReference type="PANTHER" id="PTHR43670:SF34">
    <property type="entry name" value="HSP20-LIKE CHAPERONES SUPERFAMILY PROTEIN"/>
    <property type="match status" value="1"/>
</dbReference>
<dbReference type="STRING" id="4155.A0A022R983"/>
<comment type="subcellular location">
    <subcellularLocation>
        <location evidence="1">Cell membrane</location>
        <topology evidence="1">Single-pass membrane protein</topology>
    </subcellularLocation>
</comment>
<reference evidence="5 6" key="1">
    <citation type="journal article" date="2013" name="Proc. Natl. Acad. Sci. U.S.A.">
        <title>Fine-scale variation in meiotic recombination in Mimulus inferred from population shotgun sequencing.</title>
        <authorList>
            <person name="Hellsten U."/>
            <person name="Wright K.M."/>
            <person name="Jenkins J."/>
            <person name="Shu S."/>
            <person name="Yuan Y."/>
            <person name="Wessler S.R."/>
            <person name="Schmutz J."/>
            <person name="Willis J.H."/>
            <person name="Rokhsar D.S."/>
        </authorList>
    </citation>
    <scope>NUCLEOTIDE SEQUENCE [LARGE SCALE GENOMIC DNA]</scope>
    <source>
        <strain evidence="6">cv. DUN x IM62</strain>
    </source>
</reference>
<dbReference type="Proteomes" id="UP000030748">
    <property type="component" value="Unassembled WGS sequence"/>
</dbReference>
<keyword evidence="6" id="KW-1185">Reference proteome</keyword>
<evidence type="ECO:0000313" key="6">
    <source>
        <dbReference type="Proteomes" id="UP000030748"/>
    </source>
</evidence>
<dbReference type="GO" id="GO:0006952">
    <property type="term" value="P:defense response"/>
    <property type="evidence" value="ECO:0007669"/>
    <property type="project" value="UniProtKB-KW"/>
</dbReference>
<evidence type="ECO:0000256" key="2">
    <source>
        <dbReference type="ARBA" id="ARBA00022475"/>
    </source>
</evidence>
<name>A0A022R983_ERYGU</name>